<protein>
    <recommendedName>
        <fullName evidence="3">Transcription factor zinc-finger domain-containing protein</fullName>
    </recommendedName>
</protein>
<dbReference type="EMBL" id="CP021425">
    <property type="protein sequence ID" value="ARU59294.1"/>
    <property type="molecule type" value="Genomic_DNA"/>
</dbReference>
<keyword evidence="2" id="KW-1185">Reference proteome</keyword>
<accession>A0A1Y0IIS0</accession>
<evidence type="ECO:0000313" key="1">
    <source>
        <dbReference type="EMBL" id="ARU59294.1"/>
    </source>
</evidence>
<proteinExistence type="predicted"/>
<sequence>MGCPRCEGAFVSLLYYRDWAERCGEAHLANKAEPERVEPETTVTAMGCPKCSKLMTKYRITGCRNNRLDLCSSCDEAWLDGGEWELLKALDLSHKMPMVFTEQWQRNVRQQVTEDSRKQRFLKILGEADLSEAEKVRQWVKDHPRRADILRYLSFD</sequence>
<dbReference type="KEGG" id="ome:OLMES_5314"/>
<dbReference type="Proteomes" id="UP000196027">
    <property type="component" value="Chromosome"/>
</dbReference>
<name>A0A1Y0IIS0_9GAMM</name>
<gene>
    <name evidence="1" type="ORF">OLMES_5314</name>
</gene>
<organism evidence="1 2">
    <name type="scientific">Oleiphilus messinensis</name>
    <dbReference type="NCBI Taxonomy" id="141451"/>
    <lineage>
        <taxon>Bacteria</taxon>
        <taxon>Pseudomonadati</taxon>
        <taxon>Pseudomonadota</taxon>
        <taxon>Gammaproteobacteria</taxon>
        <taxon>Oceanospirillales</taxon>
        <taxon>Oleiphilaceae</taxon>
        <taxon>Oleiphilus</taxon>
    </lineage>
</organism>
<evidence type="ECO:0000313" key="2">
    <source>
        <dbReference type="Proteomes" id="UP000196027"/>
    </source>
</evidence>
<reference evidence="1 2" key="1">
    <citation type="submission" date="2017-05" db="EMBL/GenBank/DDBJ databases">
        <title>Genomic insights into alkan degradation activity of Oleiphilus messinensis.</title>
        <authorList>
            <person name="Kozyavkin S.A."/>
            <person name="Slesarev A.I."/>
            <person name="Golyshin P.N."/>
            <person name="Korzhenkov A."/>
            <person name="Golyshina O.N."/>
            <person name="Toshchakov S.V."/>
        </authorList>
    </citation>
    <scope>NUCLEOTIDE SEQUENCE [LARGE SCALE GENOMIC DNA]</scope>
    <source>
        <strain evidence="1 2">ME102</strain>
    </source>
</reference>
<evidence type="ECO:0008006" key="3">
    <source>
        <dbReference type="Google" id="ProtNLM"/>
    </source>
</evidence>
<dbReference type="AlphaFoldDB" id="A0A1Y0IIS0"/>